<proteinExistence type="predicted"/>
<protein>
    <submittedName>
        <fullName evidence="2">Uncharacterized protein</fullName>
    </submittedName>
</protein>
<feature type="region of interest" description="Disordered" evidence="1">
    <location>
        <begin position="145"/>
        <end position="204"/>
    </location>
</feature>
<feature type="compositionally biased region" description="Basic residues" evidence="1">
    <location>
        <begin position="281"/>
        <end position="291"/>
    </location>
</feature>
<dbReference type="Proteomes" id="UP000683000">
    <property type="component" value="Unassembled WGS sequence"/>
</dbReference>
<dbReference type="AlphaFoldDB" id="A0A8I3A737"/>
<evidence type="ECO:0000256" key="1">
    <source>
        <dbReference type="SAM" id="MobiDB-lite"/>
    </source>
</evidence>
<organism evidence="2 3">
    <name type="scientific">Boletus reticuloceps</name>
    <dbReference type="NCBI Taxonomy" id="495285"/>
    <lineage>
        <taxon>Eukaryota</taxon>
        <taxon>Fungi</taxon>
        <taxon>Dikarya</taxon>
        <taxon>Basidiomycota</taxon>
        <taxon>Agaricomycotina</taxon>
        <taxon>Agaricomycetes</taxon>
        <taxon>Agaricomycetidae</taxon>
        <taxon>Boletales</taxon>
        <taxon>Boletineae</taxon>
        <taxon>Boletaceae</taxon>
        <taxon>Boletoideae</taxon>
        <taxon>Boletus</taxon>
    </lineage>
</organism>
<feature type="compositionally biased region" description="Polar residues" evidence="1">
    <location>
        <begin position="246"/>
        <end position="265"/>
    </location>
</feature>
<sequence length="291" mass="31880">MGIDDIIGCTLVVSSVDEVLFYQQLDHTTLQAPITRYLHPIMVEKTLSSTTLNLRFMQNARRAQQLPQAEPEQAHVKDDAEWEVSPEIREAWGHSAYRGEKAVSYETSYLPFLFPSLHDTHAADGPSSLSPSNTLRPRGRRAFDKRGEEITKEASSSTTDSAPPKNIDQEATEQTKKSRPHSISSTGMASLTARQSKKYNKDPSKTAKNLIFDMTGVGTDLRQSSSMQGTAFLRPSGVDGPADPAKTSNPTKTAPQPSTGATNSPIPKVKRSRTAGEADKPKKKTKLTLIE</sequence>
<comment type="caution">
    <text evidence="2">The sequence shown here is derived from an EMBL/GenBank/DDBJ whole genome shotgun (WGS) entry which is preliminary data.</text>
</comment>
<evidence type="ECO:0000313" key="3">
    <source>
        <dbReference type="Proteomes" id="UP000683000"/>
    </source>
</evidence>
<evidence type="ECO:0000313" key="2">
    <source>
        <dbReference type="EMBL" id="KAG6374116.1"/>
    </source>
</evidence>
<reference evidence="2" key="1">
    <citation type="submission" date="2021-03" db="EMBL/GenBank/DDBJ databases">
        <title>Evolutionary innovations through gain and loss of genes in the ectomycorrhizal Boletales.</title>
        <authorList>
            <person name="Wu G."/>
            <person name="Miyauchi S."/>
            <person name="Morin E."/>
            <person name="Yang Z.-L."/>
            <person name="Xu J."/>
            <person name="Martin F.M."/>
        </authorList>
    </citation>
    <scope>NUCLEOTIDE SEQUENCE</scope>
    <source>
        <strain evidence="2">BR01</strain>
    </source>
</reference>
<feature type="compositionally biased region" description="Polar residues" evidence="1">
    <location>
        <begin position="181"/>
        <end position="194"/>
    </location>
</feature>
<feature type="region of interest" description="Disordered" evidence="1">
    <location>
        <begin position="231"/>
        <end position="291"/>
    </location>
</feature>
<dbReference type="OrthoDB" id="3251271at2759"/>
<dbReference type="EMBL" id="JAGFBS010000019">
    <property type="protein sequence ID" value="KAG6374116.1"/>
    <property type="molecule type" value="Genomic_DNA"/>
</dbReference>
<dbReference type="Pfam" id="PF10175">
    <property type="entry name" value="MPP6"/>
    <property type="match status" value="1"/>
</dbReference>
<keyword evidence="3" id="KW-1185">Reference proteome</keyword>
<name>A0A8I3A737_9AGAM</name>
<accession>A0A8I3A737</accession>
<gene>
    <name evidence="2" type="ORF">JVT61DRAFT_4760</name>
</gene>